<dbReference type="Proteomes" id="UP001595872">
    <property type="component" value="Unassembled WGS sequence"/>
</dbReference>
<protein>
    <submittedName>
        <fullName evidence="1">Uncharacterized protein</fullName>
    </submittedName>
</protein>
<evidence type="ECO:0000313" key="1">
    <source>
        <dbReference type="EMBL" id="MFC4913240.1"/>
    </source>
</evidence>
<proteinExistence type="predicted"/>
<organism evidence="1 2">
    <name type="scientific">Actinomadura gamaensis</name>
    <dbReference type="NCBI Taxonomy" id="1763541"/>
    <lineage>
        <taxon>Bacteria</taxon>
        <taxon>Bacillati</taxon>
        <taxon>Actinomycetota</taxon>
        <taxon>Actinomycetes</taxon>
        <taxon>Streptosporangiales</taxon>
        <taxon>Thermomonosporaceae</taxon>
        <taxon>Actinomadura</taxon>
    </lineage>
</organism>
<keyword evidence="2" id="KW-1185">Reference proteome</keyword>
<dbReference type="RefSeq" id="WP_378263971.1">
    <property type="nucleotide sequence ID" value="NZ_JBHSIT010000016.1"/>
</dbReference>
<reference evidence="2" key="1">
    <citation type="journal article" date="2019" name="Int. J. Syst. Evol. Microbiol.">
        <title>The Global Catalogue of Microorganisms (GCM) 10K type strain sequencing project: providing services to taxonomists for standard genome sequencing and annotation.</title>
        <authorList>
            <consortium name="The Broad Institute Genomics Platform"/>
            <consortium name="The Broad Institute Genome Sequencing Center for Infectious Disease"/>
            <person name="Wu L."/>
            <person name="Ma J."/>
        </authorList>
    </citation>
    <scope>NUCLEOTIDE SEQUENCE [LARGE SCALE GENOMIC DNA]</scope>
    <source>
        <strain evidence="2">KLKA75</strain>
    </source>
</reference>
<evidence type="ECO:0000313" key="2">
    <source>
        <dbReference type="Proteomes" id="UP001595872"/>
    </source>
</evidence>
<sequence>MQQYEPYTRKPVEYLPVVLDGEPIGYLWASETDRAASFVRRLDTMQRAFDAPLVWAERLEAAAAQDVPAREAIRHWIGVPPEPRAGGVPAGVSPQRADSLAAVQSLANPQLAPAEGPLIQDGEFPDGTPVDRAKGWGPLTVELPPTYPTQASGPVTYRPVSGEDGLILGYLWASDQAAAYLPRADAGLAGTNASGGFYEALRDAFARRVPPLEAIRALAPDAPESESPSLDALVTQASAYEQSLRLTFPLPAPDLAPSRPPVPADQRDTVLAYLEQAPVVYPGGAPGPDLLDDAHPSVVPSGYRTDGTWLWPEATAYYLRTHNVAPDPALVAHIQANNAHLPDVSPETLSTAVRTLVQNGILTGPPL</sequence>
<name>A0ABV9UD09_9ACTN</name>
<accession>A0ABV9UD09</accession>
<gene>
    <name evidence="1" type="ORF">ACFPCY_38495</name>
</gene>
<dbReference type="EMBL" id="JBHSIT010000016">
    <property type="protein sequence ID" value="MFC4913240.1"/>
    <property type="molecule type" value="Genomic_DNA"/>
</dbReference>
<comment type="caution">
    <text evidence="1">The sequence shown here is derived from an EMBL/GenBank/DDBJ whole genome shotgun (WGS) entry which is preliminary data.</text>
</comment>